<dbReference type="InterPro" id="IPR012340">
    <property type="entry name" value="NA-bd_OB-fold"/>
</dbReference>
<dbReference type="Proteomes" id="UP000660047">
    <property type="component" value="Unassembled WGS sequence"/>
</dbReference>
<feature type="domain" description="Holliday junction DNA helicase RuvA C-terminal" evidence="8">
    <location>
        <begin position="155"/>
        <end position="199"/>
    </location>
</feature>
<evidence type="ECO:0000259" key="8">
    <source>
        <dbReference type="Pfam" id="PF07499"/>
    </source>
</evidence>
<dbReference type="HAMAP" id="MF_00031">
    <property type="entry name" value="DNA_HJ_migration_RuvA"/>
    <property type="match status" value="1"/>
</dbReference>
<feature type="domain" description="DNA helicase Holliday junction RuvA type" evidence="7">
    <location>
        <begin position="1"/>
        <end position="62"/>
    </location>
</feature>
<comment type="subunit">
    <text evidence="6">Homotetramer. Forms an RuvA(8)-RuvB(12)-Holliday junction (HJ) complex. HJ DNA is sandwiched between 2 RuvA tetramers; dsDNA enters through RuvA and exits via RuvB. An RuvB hexamer assembles on each DNA strand where it exits the tetramer. Each RuvB hexamer is contacted by two RuvA subunits (via domain III) on 2 adjacent RuvB subunits; this complex drives branch migration. In the full resolvosome a probable DNA-RuvA(4)-RuvB(12)-RuvC(2) complex forms which resolves the HJ.</text>
</comment>
<dbReference type="CDD" id="cd14332">
    <property type="entry name" value="UBA_RuvA_C"/>
    <property type="match status" value="1"/>
</dbReference>
<dbReference type="GO" id="GO:0048476">
    <property type="term" value="C:Holliday junction resolvase complex"/>
    <property type="evidence" value="ECO:0007669"/>
    <property type="project" value="UniProtKB-UniRule"/>
</dbReference>
<dbReference type="Gene3D" id="1.10.8.10">
    <property type="entry name" value="DNA helicase RuvA subunit, C-terminal domain"/>
    <property type="match status" value="1"/>
</dbReference>
<evidence type="ECO:0000256" key="5">
    <source>
        <dbReference type="ARBA" id="ARBA00023204"/>
    </source>
</evidence>
<keyword evidence="3 6" id="KW-0238">DNA-binding</keyword>
<reference evidence="9" key="1">
    <citation type="submission" date="2020-06" db="EMBL/GenBank/DDBJ databases">
        <title>Characterization of fructooligosaccharide metabolism and fructooligosaccharide-degrading enzymes in human commensal butyrate producers.</title>
        <authorList>
            <person name="Tanno H."/>
            <person name="Fujii T."/>
            <person name="Hirano K."/>
            <person name="Maeno S."/>
            <person name="Tonozuka T."/>
            <person name="Sakamoto M."/>
            <person name="Ohkuma M."/>
            <person name="Tochio T."/>
            <person name="Endo A."/>
        </authorList>
    </citation>
    <scope>NUCLEOTIDE SEQUENCE</scope>
    <source>
        <strain evidence="9">JCM 31265</strain>
    </source>
</reference>
<keyword evidence="1 6" id="KW-0963">Cytoplasm</keyword>
<feature type="region of interest" description="Domain I" evidence="6">
    <location>
        <begin position="1"/>
        <end position="64"/>
    </location>
</feature>
<evidence type="ECO:0000313" key="9">
    <source>
        <dbReference type="EMBL" id="GFO93058.1"/>
    </source>
</evidence>
<comment type="domain">
    <text evidence="6">Has three domains with a flexible linker between the domains II and III and assumes an 'L' shape. Domain III is highly mobile and contacts RuvB.</text>
</comment>
<comment type="function">
    <text evidence="6">The RuvA-RuvB-RuvC complex processes Holliday junction (HJ) DNA during genetic recombination and DNA repair, while the RuvA-RuvB complex plays an important role in the rescue of blocked DNA replication forks via replication fork reversal (RFR). RuvA specifically binds to HJ cruciform DNA, conferring on it an open structure. The RuvB hexamer acts as an ATP-dependent pump, pulling dsDNA into and through the RuvAB complex. HJ branch migration allows RuvC to scan DNA until it finds its consensus sequence, where it cleaves and resolves the cruciform DNA.</text>
</comment>
<keyword evidence="9" id="KW-0378">Hydrolase</keyword>
<keyword evidence="9" id="KW-0067">ATP-binding</keyword>
<keyword evidence="9" id="KW-0347">Helicase</keyword>
<dbReference type="SUPFAM" id="SSF46929">
    <property type="entry name" value="DNA helicase RuvA subunit, C-terminal domain"/>
    <property type="match status" value="1"/>
</dbReference>
<evidence type="ECO:0000256" key="2">
    <source>
        <dbReference type="ARBA" id="ARBA00022763"/>
    </source>
</evidence>
<dbReference type="GO" id="GO:0006281">
    <property type="term" value="P:DNA repair"/>
    <property type="evidence" value="ECO:0007669"/>
    <property type="project" value="UniProtKB-UniRule"/>
</dbReference>
<sequence>MISYIRGALEIKGDNYIVIECGGIGYQLMVSGKFMEKLPPVHSEIKVSTYMYIREDEISLFGFENADELNVFKILLGVSGVGPKVAMSLLSTLTVNELRLAVISEDVKAISKANGIGAKGASRIILELKDKLSMEDMIDAAYNDSVAVQTAAGDVRTNVISALTALGYSGVEAGRAVSRVDGSADMDEEQLLKAALRFMI</sequence>
<comment type="caution">
    <text evidence="6">Lacks conserved residue(s) required for the propagation of feature annotation.</text>
</comment>
<dbReference type="SUPFAM" id="SSF47781">
    <property type="entry name" value="RuvA domain 2-like"/>
    <property type="match status" value="1"/>
</dbReference>
<feature type="region of interest" description="Domain III" evidence="6">
    <location>
        <begin position="155"/>
        <end position="200"/>
    </location>
</feature>
<dbReference type="SUPFAM" id="SSF50249">
    <property type="entry name" value="Nucleic acid-binding proteins"/>
    <property type="match status" value="1"/>
</dbReference>
<keyword evidence="9" id="KW-0547">Nucleotide-binding</keyword>
<protein>
    <recommendedName>
        <fullName evidence="6">Holliday junction branch migration complex subunit RuvA</fullName>
    </recommendedName>
</protein>
<dbReference type="GO" id="GO:0009379">
    <property type="term" value="C:Holliday junction helicase complex"/>
    <property type="evidence" value="ECO:0007669"/>
    <property type="project" value="InterPro"/>
</dbReference>
<dbReference type="GO" id="GO:0000400">
    <property type="term" value="F:four-way junction DNA binding"/>
    <property type="evidence" value="ECO:0007669"/>
    <property type="project" value="UniProtKB-UniRule"/>
</dbReference>
<proteinExistence type="inferred from homology"/>
<evidence type="ECO:0000256" key="3">
    <source>
        <dbReference type="ARBA" id="ARBA00023125"/>
    </source>
</evidence>
<dbReference type="Pfam" id="PF07499">
    <property type="entry name" value="RuvA_C"/>
    <property type="match status" value="1"/>
</dbReference>
<dbReference type="InterPro" id="IPR000085">
    <property type="entry name" value="RuvA"/>
</dbReference>
<organism evidence="9 10">
    <name type="scientific">Coprococcus eutactus</name>
    <dbReference type="NCBI Taxonomy" id="33043"/>
    <lineage>
        <taxon>Bacteria</taxon>
        <taxon>Bacillati</taxon>
        <taxon>Bacillota</taxon>
        <taxon>Clostridia</taxon>
        <taxon>Lachnospirales</taxon>
        <taxon>Lachnospiraceae</taxon>
        <taxon>Coprococcus</taxon>
    </lineage>
</organism>
<keyword evidence="5 6" id="KW-0234">DNA repair</keyword>
<dbReference type="InterPro" id="IPR010994">
    <property type="entry name" value="RuvA_2-like"/>
</dbReference>
<name>A0AAI9K2G2_9FIRM</name>
<evidence type="ECO:0000256" key="6">
    <source>
        <dbReference type="HAMAP-Rule" id="MF_00031"/>
    </source>
</evidence>
<dbReference type="NCBIfam" id="TIGR00084">
    <property type="entry name" value="ruvA"/>
    <property type="match status" value="1"/>
</dbReference>
<evidence type="ECO:0000313" key="10">
    <source>
        <dbReference type="Proteomes" id="UP000660047"/>
    </source>
</evidence>
<dbReference type="Pfam" id="PF14520">
    <property type="entry name" value="HHH_5"/>
    <property type="match status" value="1"/>
</dbReference>
<dbReference type="GO" id="GO:0005524">
    <property type="term" value="F:ATP binding"/>
    <property type="evidence" value="ECO:0007669"/>
    <property type="project" value="InterPro"/>
</dbReference>
<dbReference type="AlphaFoldDB" id="A0AAI9K2G2"/>
<keyword evidence="4 6" id="KW-0233">DNA recombination</keyword>
<dbReference type="InterPro" id="IPR011114">
    <property type="entry name" value="RuvA_C"/>
</dbReference>
<dbReference type="InterPro" id="IPR013849">
    <property type="entry name" value="DNA_helicase_Holl-junc_RuvA_I"/>
</dbReference>
<gene>
    <name evidence="6 9" type="primary">ruvA</name>
    <name evidence="9" type="ORF">COEU31_01040</name>
</gene>
<dbReference type="EMBL" id="BLYL01000001">
    <property type="protein sequence ID" value="GFO93058.1"/>
    <property type="molecule type" value="Genomic_DNA"/>
</dbReference>
<accession>A0AAI9K2G2</accession>
<comment type="subcellular location">
    <subcellularLocation>
        <location evidence="6">Cytoplasm</location>
    </subcellularLocation>
</comment>
<comment type="similarity">
    <text evidence="6">Belongs to the RuvA family.</text>
</comment>
<keyword evidence="2 6" id="KW-0227">DNA damage</keyword>
<dbReference type="InterPro" id="IPR036267">
    <property type="entry name" value="RuvA_C_sf"/>
</dbReference>
<evidence type="ECO:0000256" key="4">
    <source>
        <dbReference type="ARBA" id="ARBA00023172"/>
    </source>
</evidence>
<dbReference type="GO" id="GO:0009378">
    <property type="term" value="F:four-way junction helicase activity"/>
    <property type="evidence" value="ECO:0007669"/>
    <property type="project" value="InterPro"/>
</dbReference>
<dbReference type="RefSeq" id="WP_022216514.1">
    <property type="nucleotide sequence ID" value="NZ_BLYL01000001.1"/>
</dbReference>
<dbReference type="Gene3D" id="1.10.150.20">
    <property type="entry name" value="5' to 3' exonuclease, C-terminal subdomain"/>
    <property type="match status" value="1"/>
</dbReference>
<dbReference type="Gene3D" id="2.40.50.140">
    <property type="entry name" value="Nucleic acid-binding proteins"/>
    <property type="match status" value="1"/>
</dbReference>
<dbReference type="GO" id="GO:0006310">
    <property type="term" value="P:DNA recombination"/>
    <property type="evidence" value="ECO:0007669"/>
    <property type="project" value="UniProtKB-UniRule"/>
</dbReference>
<evidence type="ECO:0000259" key="7">
    <source>
        <dbReference type="Pfam" id="PF01330"/>
    </source>
</evidence>
<comment type="caution">
    <text evidence="9">The sequence shown here is derived from an EMBL/GenBank/DDBJ whole genome shotgun (WGS) entry which is preliminary data.</text>
</comment>
<dbReference type="GO" id="GO:0005737">
    <property type="term" value="C:cytoplasm"/>
    <property type="evidence" value="ECO:0007669"/>
    <property type="project" value="UniProtKB-SubCell"/>
</dbReference>
<dbReference type="Pfam" id="PF01330">
    <property type="entry name" value="RuvA_N"/>
    <property type="match status" value="1"/>
</dbReference>
<evidence type="ECO:0000256" key="1">
    <source>
        <dbReference type="ARBA" id="ARBA00022490"/>
    </source>
</evidence>